<proteinExistence type="inferred from homology"/>
<keyword evidence="5" id="KW-0408">Iron</keyword>
<evidence type="ECO:0000256" key="9">
    <source>
        <dbReference type="ARBA" id="ARBA00040649"/>
    </source>
</evidence>
<evidence type="ECO:0000256" key="6">
    <source>
        <dbReference type="ARBA" id="ARBA00023212"/>
    </source>
</evidence>
<sequence length="305" mass="35987">MKDLEPNKWRYYGPFEVVVHNSPRDCWVSFLGKVYNITPLITIYSRDPCIKPLLAMAGKDISHWFDEKAGDIQHYIHPVTGNFVPYLPYGKIPDIEPQVPDTRWRPEHNPWWKNDLYQIGLLTKRARPLRIINMLTCKEVQINVCCEDTLIRIAERYSIFNKDTDSYLWRYDGKVVNMYKTLEENGILDERDRFCELGIPANFYIPAILLYFTDDFNHLEDDLDDEDECEIFQKSITVDLTPKEISAPDYLSTIDMEVAEEGYKDDDNDLLYFRQAIMDLPPIHTNVIRELLQSTTINNRKYQQK</sequence>
<evidence type="ECO:0000256" key="5">
    <source>
        <dbReference type="ARBA" id="ARBA00023004"/>
    </source>
</evidence>
<dbReference type="GO" id="GO:0046872">
    <property type="term" value="F:metal ion binding"/>
    <property type="evidence" value="ECO:0007669"/>
    <property type="project" value="UniProtKB-KW"/>
</dbReference>
<keyword evidence="2" id="KW-0963">Cytoplasm</keyword>
<dbReference type="PANTHER" id="PTHR21281:SF0">
    <property type="entry name" value="CYTOCHROME B5 DOMAIN-CONTAINING PROTEIN 1"/>
    <property type="match status" value="1"/>
</dbReference>
<evidence type="ECO:0000256" key="4">
    <source>
        <dbReference type="ARBA" id="ARBA00022723"/>
    </source>
</evidence>
<comment type="subcellular location">
    <subcellularLocation>
        <location evidence="1">Cytoplasm</location>
        <location evidence="1">Cytoskeleton</location>
        <location evidence="1">Cilium axoneme</location>
    </subcellularLocation>
</comment>
<dbReference type="InterPro" id="IPR001199">
    <property type="entry name" value="Cyt_B5-like_heme/steroid-bd"/>
</dbReference>
<evidence type="ECO:0000256" key="7">
    <source>
        <dbReference type="ARBA" id="ARBA00023273"/>
    </source>
</evidence>
<dbReference type="SMART" id="SM01117">
    <property type="entry name" value="Cyt-b5"/>
    <property type="match status" value="1"/>
</dbReference>
<evidence type="ECO:0000256" key="2">
    <source>
        <dbReference type="ARBA" id="ARBA00022490"/>
    </source>
</evidence>
<keyword evidence="13" id="KW-1185">Reference proteome</keyword>
<keyword evidence="4" id="KW-0479">Metal-binding</keyword>
<dbReference type="AlphaFoldDB" id="A0A9P0FGH3"/>
<keyword evidence="3" id="KW-0349">Heme</keyword>
<organism evidence="12 13">
    <name type="scientific">Brassicogethes aeneus</name>
    <name type="common">Rape pollen beetle</name>
    <name type="synonym">Meligethes aeneus</name>
    <dbReference type="NCBI Taxonomy" id="1431903"/>
    <lineage>
        <taxon>Eukaryota</taxon>
        <taxon>Metazoa</taxon>
        <taxon>Ecdysozoa</taxon>
        <taxon>Arthropoda</taxon>
        <taxon>Hexapoda</taxon>
        <taxon>Insecta</taxon>
        <taxon>Pterygota</taxon>
        <taxon>Neoptera</taxon>
        <taxon>Endopterygota</taxon>
        <taxon>Coleoptera</taxon>
        <taxon>Polyphaga</taxon>
        <taxon>Cucujiformia</taxon>
        <taxon>Nitidulidae</taxon>
        <taxon>Meligethinae</taxon>
        <taxon>Brassicogethes</taxon>
    </lineage>
</organism>
<dbReference type="Gene3D" id="3.10.120.10">
    <property type="entry name" value="Cytochrome b5-like heme/steroid binding domain"/>
    <property type="match status" value="1"/>
</dbReference>
<dbReference type="Proteomes" id="UP001154078">
    <property type="component" value="Chromosome 4"/>
</dbReference>
<dbReference type="PROSITE" id="PS50255">
    <property type="entry name" value="CYTOCHROME_B5_2"/>
    <property type="match status" value="1"/>
</dbReference>
<dbReference type="Pfam" id="PF00173">
    <property type="entry name" value="Cyt-b5"/>
    <property type="match status" value="1"/>
</dbReference>
<evidence type="ECO:0000313" key="13">
    <source>
        <dbReference type="Proteomes" id="UP001154078"/>
    </source>
</evidence>
<keyword evidence="7" id="KW-0966">Cell projection</keyword>
<evidence type="ECO:0000256" key="8">
    <source>
        <dbReference type="ARBA" id="ARBA00038168"/>
    </source>
</evidence>
<evidence type="ECO:0000313" key="12">
    <source>
        <dbReference type="EMBL" id="CAH0555354.1"/>
    </source>
</evidence>
<dbReference type="OrthoDB" id="260091at2759"/>
<keyword evidence="6" id="KW-0206">Cytoskeleton</keyword>
<dbReference type="InterPro" id="IPR036400">
    <property type="entry name" value="Cyt_B5-like_heme/steroid_sf"/>
</dbReference>
<evidence type="ECO:0000256" key="10">
    <source>
        <dbReference type="ARBA" id="ARBA00046139"/>
    </source>
</evidence>
<gene>
    <name evidence="12" type="ORF">MELIAE_LOCUS6743</name>
</gene>
<dbReference type="SUPFAM" id="SSF55856">
    <property type="entry name" value="Cytochrome b5-like heme/steroid binding domain"/>
    <property type="match status" value="1"/>
</dbReference>
<accession>A0A9P0FGH3</accession>
<evidence type="ECO:0000256" key="3">
    <source>
        <dbReference type="ARBA" id="ARBA00022617"/>
    </source>
</evidence>
<protein>
    <recommendedName>
        <fullName evidence="9">Cytochrome b5 domain-containing protein 1</fullName>
    </recommendedName>
</protein>
<dbReference type="EMBL" id="OV121135">
    <property type="protein sequence ID" value="CAH0555354.1"/>
    <property type="molecule type" value="Genomic_DNA"/>
</dbReference>
<feature type="domain" description="Cytochrome b5 heme-binding" evidence="11">
    <location>
        <begin position="9"/>
        <end position="74"/>
    </location>
</feature>
<dbReference type="InterPro" id="IPR052320">
    <property type="entry name" value="Cytochrome_b5_domain"/>
</dbReference>
<dbReference type="GO" id="GO:0005930">
    <property type="term" value="C:axoneme"/>
    <property type="evidence" value="ECO:0007669"/>
    <property type="project" value="UniProtKB-SubCell"/>
</dbReference>
<evidence type="ECO:0000259" key="11">
    <source>
        <dbReference type="PROSITE" id="PS50255"/>
    </source>
</evidence>
<dbReference type="PANTHER" id="PTHR21281">
    <property type="entry name" value="CYTOCHROME B5 DOMAIN-CONTAINING PROTEIN 1"/>
    <property type="match status" value="1"/>
</dbReference>
<comment type="similarity">
    <text evidence="8">Belongs to the cytochrome b5 family.</text>
</comment>
<evidence type="ECO:0000256" key="1">
    <source>
        <dbReference type="ARBA" id="ARBA00004430"/>
    </source>
</evidence>
<comment type="function">
    <text evidence="10">Radial spoke stalk protein that binds heme under oxidizing conditions. Required for the coordinated beating of multiple cilia maybe by functioning in a redox signaling pathway.</text>
</comment>
<name>A0A9P0FGH3_BRAAE</name>
<reference evidence="12" key="1">
    <citation type="submission" date="2021-12" db="EMBL/GenBank/DDBJ databases">
        <authorList>
            <person name="King R."/>
        </authorList>
    </citation>
    <scope>NUCLEOTIDE SEQUENCE</scope>
</reference>